<gene>
    <name evidence="3" type="primary">LOC114326432</name>
</gene>
<reference evidence="1" key="2">
    <citation type="submission" date="2025-05" db="UniProtKB">
        <authorList>
            <consortium name="EnsemblMetazoa"/>
        </authorList>
    </citation>
    <scope>IDENTIFICATION</scope>
</reference>
<dbReference type="InParanoid" id="A0A6P7FAW7"/>
<evidence type="ECO:0000313" key="1">
    <source>
        <dbReference type="EnsemblMetazoa" id="XP_028130605.1"/>
    </source>
</evidence>
<proteinExistence type="predicted"/>
<name>A0A6P7FAW7_DIAVI</name>
<dbReference type="EnsemblMetazoa" id="XM_028274804.2">
    <property type="protein sequence ID" value="XP_028130605.1"/>
    <property type="gene ID" value="LOC114326432"/>
</dbReference>
<accession>A0A6P7FAW7</accession>
<sequence length="446" mass="52025">MDGDYDYEKYTAIRESTNDEEDLLDIDHVNYLDNYLQNSTIPGFTTFGFDFEHQNQSTSKISMVDENQTTENFLKEFHSFYSEMMGKVNGLKDTPALQNLEFTEELDVDEEKLFKNLKHTPEVQEQLSNIKKLDDGISTMISEYKLEKEERLKTQFEMCNEIAASNKLVGKDDELFLNLCQFEFLDTDDEKDKIAGVCNEKRHVKEVCKPNDFIMRNIRLAKAGMLGNSSLTDEEKFKLEVLLKNDDLDCPQNSNEPSFFTTTLNKLKNAYMFSEDEEKRLKDINFELEKFTLDEKNNEKDIDTNKEPNLIDKIEQLNNFLLKERLQSLDAQLSTLHQEEEKRQLDFKEKASYLQLGKDDEFMHLKALLTDESNNEDYKLEGSKINNEEKTDEDFEEMYRNIMSETGNGTDIDNPMESPKNREISIEEEEVIEDATKSTFGEDGSF</sequence>
<organism evidence="3">
    <name type="scientific">Diabrotica virgifera virgifera</name>
    <name type="common">western corn rootworm</name>
    <dbReference type="NCBI Taxonomy" id="50390"/>
    <lineage>
        <taxon>Eukaryota</taxon>
        <taxon>Metazoa</taxon>
        <taxon>Ecdysozoa</taxon>
        <taxon>Arthropoda</taxon>
        <taxon>Hexapoda</taxon>
        <taxon>Insecta</taxon>
        <taxon>Pterygota</taxon>
        <taxon>Neoptera</taxon>
        <taxon>Endopterygota</taxon>
        <taxon>Coleoptera</taxon>
        <taxon>Polyphaga</taxon>
        <taxon>Cucujiformia</taxon>
        <taxon>Chrysomeloidea</taxon>
        <taxon>Chrysomelidae</taxon>
        <taxon>Galerucinae</taxon>
        <taxon>Diabroticina</taxon>
        <taxon>Diabroticites</taxon>
        <taxon>Diabrotica</taxon>
    </lineage>
</organism>
<reference evidence="3" key="1">
    <citation type="submission" date="2025-04" db="UniProtKB">
        <authorList>
            <consortium name="RefSeq"/>
        </authorList>
    </citation>
    <scope>IDENTIFICATION</scope>
    <source>
        <tissue evidence="3">Whole insect</tissue>
    </source>
</reference>
<dbReference type="KEGG" id="dvv:114326432"/>
<keyword evidence="2" id="KW-1185">Reference proteome</keyword>
<dbReference type="OrthoDB" id="6774983at2759"/>
<dbReference type="GeneID" id="114326432"/>
<protein>
    <submittedName>
        <fullName evidence="3">Uncharacterized protein LOC114326432</fullName>
    </submittedName>
</protein>
<dbReference type="AlphaFoldDB" id="A0A6P7FAW7"/>
<dbReference type="RefSeq" id="XP_028130605.1">
    <property type="nucleotide sequence ID" value="XM_028274804.1"/>
</dbReference>
<evidence type="ECO:0000313" key="3">
    <source>
        <dbReference type="RefSeq" id="XP_028130605.1"/>
    </source>
</evidence>
<dbReference type="Proteomes" id="UP001652700">
    <property type="component" value="Unplaced"/>
</dbReference>
<evidence type="ECO:0000313" key="2">
    <source>
        <dbReference type="Proteomes" id="UP001652700"/>
    </source>
</evidence>